<keyword evidence="2" id="KW-1185">Reference proteome</keyword>
<proteinExistence type="predicted"/>
<reference evidence="1" key="1">
    <citation type="journal article" date="2021" name="New Phytol.">
        <title>Evolutionary innovations through gain and loss of genes in the ectomycorrhizal Boletales.</title>
        <authorList>
            <person name="Wu G."/>
            <person name="Miyauchi S."/>
            <person name="Morin E."/>
            <person name="Kuo A."/>
            <person name="Drula E."/>
            <person name="Varga T."/>
            <person name="Kohler A."/>
            <person name="Feng B."/>
            <person name="Cao Y."/>
            <person name="Lipzen A."/>
            <person name="Daum C."/>
            <person name="Hundley H."/>
            <person name="Pangilinan J."/>
            <person name="Johnson J."/>
            <person name="Barry K."/>
            <person name="LaButti K."/>
            <person name="Ng V."/>
            <person name="Ahrendt S."/>
            <person name="Min B."/>
            <person name="Choi I.G."/>
            <person name="Park H."/>
            <person name="Plett J.M."/>
            <person name="Magnuson J."/>
            <person name="Spatafora J.W."/>
            <person name="Nagy L.G."/>
            <person name="Henrissat B."/>
            <person name="Grigoriev I.V."/>
            <person name="Yang Z.L."/>
            <person name="Xu J."/>
            <person name="Martin F.M."/>
        </authorList>
    </citation>
    <scope>NUCLEOTIDE SEQUENCE</scope>
    <source>
        <strain evidence="1">KUC20120723A-06</strain>
    </source>
</reference>
<feature type="non-terminal residue" evidence="1">
    <location>
        <position position="1"/>
    </location>
</feature>
<comment type="caution">
    <text evidence="1">The sequence shown here is derived from an EMBL/GenBank/DDBJ whole genome shotgun (WGS) entry which is preliminary data.</text>
</comment>
<dbReference type="EMBL" id="MU266787">
    <property type="protein sequence ID" value="KAH7918438.1"/>
    <property type="molecule type" value="Genomic_DNA"/>
</dbReference>
<name>A0ACB8AZZ3_9AGAM</name>
<evidence type="ECO:0000313" key="2">
    <source>
        <dbReference type="Proteomes" id="UP000790709"/>
    </source>
</evidence>
<evidence type="ECO:0000313" key="1">
    <source>
        <dbReference type="EMBL" id="KAH7918438.1"/>
    </source>
</evidence>
<organism evidence="1 2">
    <name type="scientific">Leucogyrophana mollusca</name>
    <dbReference type="NCBI Taxonomy" id="85980"/>
    <lineage>
        <taxon>Eukaryota</taxon>
        <taxon>Fungi</taxon>
        <taxon>Dikarya</taxon>
        <taxon>Basidiomycota</taxon>
        <taxon>Agaricomycotina</taxon>
        <taxon>Agaricomycetes</taxon>
        <taxon>Agaricomycetidae</taxon>
        <taxon>Boletales</taxon>
        <taxon>Boletales incertae sedis</taxon>
        <taxon>Leucogyrophana</taxon>
    </lineage>
</organism>
<dbReference type="Proteomes" id="UP000790709">
    <property type="component" value="Unassembled WGS sequence"/>
</dbReference>
<accession>A0ACB8AZZ3</accession>
<sequence>YTRHTDPFNPKRVAKILDLIRIGEDLTPSQRQQVCNVVRQYADTFAATVREVYPVNFKKFKLSFPEGTTFSTKVNQRPLTPPQREYLYTRLNGLTEAGIIRRIVPEDVKAVGPTVLAQKAH</sequence>
<feature type="non-terminal residue" evidence="1">
    <location>
        <position position="121"/>
    </location>
</feature>
<protein>
    <submittedName>
        <fullName evidence="1">Uncharacterized protein</fullName>
    </submittedName>
</protein>
<gene>
    <name evidence="1" type="ORF">BV22DRAFT_978648</name>
</gene>